<dbReference type="NCBIfam" id="TIGR02937">
    <property type="entry name" value="sigma70-ECF"/>
    <property type="match status" value="1"/>
</dbReference>
<evidence type="ECO:0000256" key="5">
    <source>
        <dbReference type="ARBA" id="ARBA00023163"/>
    </source>
</evidence>
<evidence type="ECO:0000256" key="3">
    <source>
        <dbReference type="ARBA" id="ARBA00023082"/>
    </source>
</evidence>
<dbReference type="InterPro" id="IPR039425">
    <property type="entry name" value="RNA_pol_sigma-70-like"/>
</dbReference>
<dbReference type="InterPro" id="IPR036388">
    <property type="entry name" value="WH-like_DNA-bd_sf"/>
</dbReference>
<dbReference type="Proteomes" id="UP000583127">
    <property type="component" value="Unassembled WGS sequence"/>
</dbReference>
<comment type="similarity">
    <text evidence="1">Belongs to the sigma-70 factor family. ECF subfamily.</text>
</comment>
<dbReference type="Gene3D" id="1.10.10.10">
    <property type="entry name" value="Winged helix-like DNA-binding domain superfamily/Winged helix DNA-binding domain"/>
    <property type="match status" value="1"/>
</dbReference>
<proteinExistence type="inferred from homology"/>
<comment type="caution">
    <text evidence="8">The sequence shown here is derived from an EMBL/GenBank/DDBJ whole genome shotgun (WGS) entry which is preliminary data.</text>
</comment>
<dbReference type="PANTHER" id="PTHR43133">
    <property type="entry name" value="RNA POLYMERASE ECF-TYPE SIGMA FACTO"/>
    <property type="match status" value="1"/>
</dbReference>
<dbReference type="Pfam" id="PF08281">
    <property type="entry name" value="Sigma70_r4_2"/>
    <property type="match status" value="1"/>
</dbReference>
<evidence type="ECO:0000256" key="2">
    <source>
        <dbReference type="ARBA" id="ARBA00023015"/>
    </source>
</evidence>
<sequence length="206" mass="23451">MDLEFPIPFPPPQDRRADIGTTNATFERAWRNVRPQLTRRARKLVRGDAEAADELLADTALKALLYMRRMPERIRNPEGFMFVVLNHVFVDRVRQVGREARVIFYCDEFDMDHFATLATTAPSPTQTIELGEGLSLIANALDDLSAQERLLFALKFEQELSYAGIATELHISEVLARKRVELLRKKLRKAADGPQKKRVTASRVCG</sequence>
<dbReference type="GO" id="GO:0016987">
    <property type="term" value="F:sigma factor activity"/>
    <property type="evidence" value="ECO:0007669"/>
    <property type="project" value="UniProtKB-KW"/>
</dbReference>
<dbReference type="AlphaFoldDB" id="A0A7X9X850"/>
<dbReference type="InterPro" id="IPR013249">
    <property type="entry name" value="RNA_pol_sigma70_r4_t2"/>
</dbReference>
<dbReference type="Gene3D" id="1.10.1740.10">
    <property type="match status" value="1"/>
</dbReference>
<protein>
    <submittedName>
        <fullName evidence="8">Sigma-70 family RNA polymerase sigma factor</fullName>
    </submittedName>
</protein>
<evidence type="ECO:0000313" key="9">
    <source>
        <dbReference type="Proteomes" id="UP000583127"/>
    </source>
</evidence>
<keyword evidence="2" id="KW-0805">Transcription regulation</keyword>
<gene>
    <name evidence="8" type="ORF">HHL14_18455</name>
</gene>
<evidence type="ECO:0000256" key="1">
    <source>
        <dbReference type="ARBA" id="ARBA00010641"/>
    </source>
</evidence>
<dbReference type="InterPro" id="IPR007627">
    <property type="entry name" value="RNA_pol_sigma70_r2"/>
</dbReference>
<evidence type="ECO:0000259" key="6">
    <source>
        <dbReference type="Pfam" id="PF04542"/>
    </source>
</evidence>
<evidence type="ECO:0000256" key="4">
    <source>
        <dbReference type="ARBA" id="ARBA00023125"/>
    </source>
</evidence>
<dbReference type="Pfam" id="PF04542">
    <property type="entry name" value="Sigma70_r2"/>
    <property type="match status" value="1"/>
</dbReference>
<dbReference type="InterPro" id="IPR013324">
    <property type="entry name" value="RNA_pol_sigma_r3/r4-like"/>
</dbReference>
<dbReference type="RefSeq" id="WP_169499062.1">
    <property type="nucleotide sequence ID" value="NZ_JABBFZ010000011.1"/>
</dbReference>
<organism evidence="8 9">
    <name type="scientific">Paraburkholderia antibiotica</name>
    <dbReference type="NCBI Taxonomy" id="2728839"/>
    <lineage>
        <taxon>Bacteria</taxon>
        <taxon>Pseudomonadati</taxon>
        <taxon>Pseudomonadota</taxon>
        <taxon>Betaproteobacteria</taxon>
        <taxon>Burkholderiales</taxon>
        <taxon>Burkholderiaceae</taxon>
        <taxon>Paraburkholderia</taxon>
    </lineage>
</organism>
<dbReference type="GO" id="GO:0006352">
    <property type="term" value="P:DNA-templated transcription initiation"/>
    <property type="evidence" value="ECO:0007669"/>
    <property type="project" value="InterPro"/>
</dbReference>
<feature type="domain" description="RNA polymerase sigma-70 region 2" evidence="6">
    <location>
        <begin position="31"/>
        <end position="98"/>
    </location>
</feature>
<reference evidence="8 9" key="1">
    <citation type="submission" date="2020-04" db="EMBL/GenBank/DDBJ databases">
        <title>Paraburkholderia sp. G-4-1-8 isolated from soil.</title>
        <authorList>
            <person name="Dahal R.H."/>
        </authorList>
    </citation>
    <scope>NUCLEOTIDE SEQUENCE [LARGE SCALE GENOMIC DNA]</scope>
    <source>
        <strain evidence="8 9">G-4-1-8</strain>
    </source>
</reference>
<keyword evidence="9" id="KW-1185">Reference proteome</keyword>
<dbReference type="EMBL" id="JABBFZ010000011">
    <property type="protein sequence ID" value="NML32809.1"/>
    <property type="molecule type" value="Genomic_DNA"/>
</dbReference>
<dbReference type="InterPro" id="IPR013325">
    <property type="entry name" value="RNA_pol_sigma_r2"/>
</dbReference>
<evidence type="ECO:0000259" key="7">
    <source>
        <dbReference type="Pfam" id="PF08281"/>
    </source>
</evidence>
<feature type="domain" description="RNA polymerase sigma factor 70 region 4 type 2" evidence="7">
    <location>
        <begin position="136"/>
        <end position="187"/>
    </location>
</feature>
<dbReference type="PANTHER" id="PTHR43133:SF8">
    <property type="entry name" value="RNA POLYMERASE SIGMA FACTOR HI_1459-RELATED"/>
    <property type="match status" value="1"/>
</dbReference>
<dbReference type="InterPro" id="IPR014284">
    <property type="entry name" value="RNA_pol_sigma-70_dom"/>
</dbReference>
<dbReference type="SUPFAM" id="SSF88946">
    <property type="entry name" value="Sigma2 domain of RNA polymerase sigma factors"/>
    <property type="match status" value="1"/>
</dbReference>
<keyword evidence="4" id="KW-0238">DNA-binding</keyword>
<keyword evidence="3" id="KW-0731">Sigma factor</keyword>
<keyword evidence="5" id="KW-0804">Transcription</keyword>
<dbReference type="SUPFAM" id="SSF88659">
    <property type="entry name" value="Sigma3 and sigma4 domains of RNA polymerase sigma factors"/>
    <property type="match status" value="1"/>
</dbReference>
<evidence type="ECO:0000313" key="8">
    <source>
        <dbReference type="EMBL" id="NML32809.1"/>
    </source>
</evidence>
<name>A0A7X9X850_9BURK</name>
<dbReference type="GO" id="GO:0003677">
    <property type="term" value="F:DNA binding"/>
    <property type="evidence" value="ECO:0007669"/>
    <property type="project" value="UniProtKB-KW"/>
</dbReference>
<accession>A0A7X9X850</accession>